<evidence type="ECO:0000313" key="2">
    <source>
        <dbReference type="Proteomes" id="UP000254428"/>
    </source>
</evidence>
<dbReference type="AlphaFoldDB" id="A0A376NRR1"/>
<dbReference type="EMBL" id="UGBT01000002">
    <property type="protein sequence ID" value="STH68928.1"/>
    <property type="molecule type" value="Genomic_DNA"/>
</dbReference>
<organism evidence="1 2">
    <name type="scientific">Escherichia coli</name>
    <dbReference type="NCBI Taxonomy" id="562"/>
    <lineage>
        <taxon>Bacteria</taxon>
        <taxon>Pseudomonadati</taxon>
        <taxon>Pseudomonadota</taxon>
        <taxon>Gammaproteobacteria</taxon>
        <taxon>Enterobacterales</taxon>
        <taxon>Enterobacteriaceae</taxon>
        <taxon>Escherichia</taxon>
    </lineage>
</organism>
<dbReference type="Proteomes" id="UP000254428">
    <property type="component" value="Unassembled WGS sequence"/>
</dbReference>
<protein>
    <recommendedName>
        <fullName evidence="3">Transcriptional regulator</fullName>
    </recommendedName>
</protein>
<proteinExistence type="predicted"/>
<dbReference type="RefSeq" id="WP_000141095.1">
    <property type="nucleotide sequence ID" value="NZ_CABVYC010000212.1"/>
</dbReference>
<evidence type="ECO:0000313" key="1">
    <source>
        <dbReference type="EMBL" id="STH68928.1"/>
    </source>
</evidence>
<accession>A0A376NRR1</accession>
<name>A0A376NRR1_ECOLX</name>
<reference evidence="1 2" key="1">
    <citation type="submission" date="2018-06" db="EMBL/GenBank/DDBJ databases">
        <authorList>
            <consortium name="Pathogen Informatics"/>
            <person name="Doyle S."/>
        </authorList>
    </citation>
    <scope>NUCLEOTIDE SEQUENCE [LARGE SCALE GENOMIC DNA]</scope>
    <source>
        <strain evidence="1 2">NCTC11341</strain>
    </source>
</reference>
<sequence length="68" mass="7492">MTETTSQQDNYEGICLEPDSFAVNVYHLLHATQVLHMSSNLVTKALGSDILDFACEYSKAAAEKELAQ</sequence>
<evidence type="ECO:0008006" key="3">
    <source>
        <dbReference type="Google" id="ProtNLM"/>
    </source>
</evidence>
<gene>
    <name evidence="1" type="ORF">NCTC11341_00426</name>
</gene>